<name>A0A2W7P0C4_9BACT</name>
<dbReference type="InterPro" id="IPR002852">
    <property type="entry name" value="UPF0251"/>
</dbReference>
<evidence type="ECO:0000256" key="1">
    <source>
        <dbReference type="ARBA" id="ARBA00009350"/>
    </source>
</evidence>
<reference evidence="3 4" key="1">
    <citation type="submission" date="2018-06" db="EMBL/GenBank/DDBJ databases">
        <title>Genomic Encyclopedia of Archaeal and Bacterial Type Strains, Phase II (KMG-II): from individual species to whole genera.</title>
        <authorList>
            <person name="Goeker M."/>
        </authorList>
    </citation>
    <scope>NUCLEOTIDE SEQUENCE [LARGE SCALE GENOMIC DNA]</scope>
    <source>
        <strain evidence="3 4">DSM 6779</strain>
    </source>
</reference>
<dbReference type="HAMAP" id="MF_00674">
    <property type="entry name" value="UPF0251"/>
    <property type="match status" value="1"/>
</dbReference>
<dbReference type="RefSeq" id="WP_111445428.1">
    <property type="nucleotide sequence ID" value="NZ_QKZK01000011.1"/>
</dbReference>
<dbReference type="PANTHER" id="PTHR37478">
    <property type="match status" value="1"/>
</dbReference>
<protein>
    <recommendedName>
        <fullName evidence="2">UPF0251 protein LX69_01717</fullName>
    </recommendedName>
</protein>
<evidence type="ECO:0000313" key="3">
    <source>
        <dbReference type="EMBL" id="PZX16902.1"/>
    </source>
</evidence>
<dbReference type="EMBL" id="QKZK01000011">
    <property type="protein sequence ID" value="PZX16902.1"/>
    <property type="molecule type" value="Genomic_DNA"/>
</dbReference>
<evidence type="ECO:0000313" key="4">
    <source>
        <dbReference type="Proteomes" id="UP000249239"/>
    </source>
</evidence>
<proteinExistence type="inferred from homology"/>
<dbReference type="AlphaFoldDB" id="A0A2W7P0C4"/>
<keyword evidence="3" id="KW-0238">DNA-binding</keyword>
<dbReference type="Pfam" id="PF02001">
    <property type="entry name" value="DUF134"/>
    <property type="match status" value="1"/>
</dbReference>
<sequence length="125" mass="13684">MARPKRLRTITHPPLVSGFKPMGGCVTGQEVVTLLFEEYEALRLADYQGMTQEQAAVEMGVSRPTFTRVYEKARCAVARSLVEGRVLLIEGGCYQTRPCCPQRDDVLLEHGCCQGACSCGSKAAK</sequence>
<comment type="caution">
    <text evidence="3">The sequence shown here is derived from an EMBL/GenBank/DDBJ whole genome shotgun (WGS) entry which is preliminary data.</text>
</comment>
<dbReference type="Proteomes" id="UP000249239">
    <property type="component" value="Unassembled WGS sequence"/>
</dbReference>
<dbReference type="PANTHER" id="PTHR37478:SF2">
    <property type="entry name" value="UPF0251 PROTEIN TK0562"/>
    <property type="match status" value="1"/>
</dbReference>
<accession>A0A2W7P0C4</accession>
<evidence type="ECO:0000256" key="2">
    <source>
        <dbReference type="HAMAP-Rule" id="MF_00674"/>
    </source>
</evidence>
<comment type="similarity">
    <text evidence="1 2">Belongs to the UPF0251 family.</text>
</comment>
<dbReference type="OrthoDB" id="280278at2"/>
<gene>
    <name evidence="3" type="ORF">LX69_01717</name>
</gene>
<dbReference type="GO" id="GO:0003677">
    <property type="term" value="F:DNA binding"/>
    <property type="evidence" value="ECO:0007669"/>
    <property type="project" value="UniProtKB-KW"/>
</dbReference>
<keyword evidence="4" id="KW-1185">Reference proteome</keyword>
<organism evidence="3 4">
    <name type="scientific">Breznakibacter xylanolyticus</name>
    <dbReference type="NCBI Taxonomy" id="990"/>
    <lineage>
        <taxon>Bacteria</taxon>
        <taxon>Pseudomonadati</taxon>
        <taxon>Bacteroidota</taxon>
        <taxon>Bacteroidia</taxon>
        <taxon>Marinilabiliales</taxon>
        <taxon>Marinilabiliaceae</taxon>
        <taxon>Breznakibacter</taxon>
    </lineage>
</organism>